<dbReference type="PANTHER" id="PTHR48104">
    <property type="entry name" value="METACASPASE-4"/>
    <property type="match status" value="1"/>
</dbReference>
<evidence type="ECO:0000259" key="4">
    <source>
        <dbReference type="Pfam" id="PF00656"/>
    </source>
</evidence>
<keyword evidence="3" id="KW-0378">Hydrolase</keyword>
<reference evidence="6" key="1">
    <citation type="journal article" date="2014" name="Proc. Natl. Acad. Sci. U.S.A.">
        <title>Extensive sampling of basidiomycete genomes demonstrates inadequacy of the white-rot/brown-rot paradigm for wood decay fungi.</title>
        <authorList>
            <person name="Riley R."/>
            <person name="Salamov A.A."/>
            <person name="Brown D.W."/>
            <person name="Nagy L.G."/>
            <person name="Floudas D."/>
            <person name="Held B.W."/>
            <person name="Levasseur A."/>
            <person name="Lombard V."/>
            <person name="Morin E."/>
            <person name="Otillar R."/>
            <person name="Lindquist E.A."/>
            <person name="Sun H."/>
            <person name="LaButti K.M."/>
            <person name="Schmutz J."/>
            <person name="Jabbour D."/>
            <person name="Luo H."/>
            <person name="Baker S.E."/>
            <person name="Pisabarro A.G."/>
            <person name="Walton J.D."/>
            <person name="Blanchette R.A."/>
            <person name="Henrissat B."/>
            <person name="Martin F."/>
            <person name="Cullen D."/>
            <person name="Hibbett D.S."/>
            <person name="Grigoriev I.V."/>
        </authorList>
    </citation>
    <scope>NUCLEOTIDE SEQUENCE [LARGE SCALE GENOMIC DNA]</scope>
    <source>
        <strain evidence="6">CBS 339.88</strain>
    </source>
</reference>
<dbReference type="InterPro" id="IPR029030">
    <property type="entry name" value="Caspase-like_dom_sf"/>
</dbReference>
<dbReference type="SUPFAM" id="SSF52129">
    <property type="entry name" value="Caspase-like"/>
    <property type="match status" value="1"/>
</dbReference>
<comment type="similarity">
    <text evidence="1">Belongs to the peptidase C14B family.</text>
</comment>
<dbReference type="Gene3D" id="3.40.50.1460">
    <property type="match status" value="1"/>
</dbReference>
<evidence type="ECO:0000256" key="2">
    <source>
        <dbReference type="ARBA" id="ARBA00022703"/>
    </source>
</evidence>
<dbReference type="Proteomes" id="UP000027222">
    <property type="component" value="Unassembled WGS sequence"/>
</dbReference>
<dbReference type="HOGENOM" id="CLU_011935_1_0_1"/>
<dbReference type="OrthoDB" id="3223806at2759"/>
<dbReference type="GO" id="GO:0005737">
    <property type="term" value="C:cytoplasm"/>
    <property type="evidence" value="ECO:0007669"/>
    <property type="project" value="TreeGrafter"/>
</dbReference>
<keyword evidence="3" id="KW-0645">Protease</keyword>
<dbReference type="AlphaFoldDB" id="A0A067TF14"/>
<evidence type="ECO:0000313" key="5">
    <source>
        <dbReference type="EMBL" id="KDR81761.1"/>
    </source>
</evidence>
<evidence type="ECO:0000313" key="6">
    <source>
        <dbReference type="Proteomes" id="UP000027222"/>
    </source>
</evidence>
<proteinExistence type="inferred from homology"/>
<gene>
    <name evidence="5" type="ORF">GALMADRAFT_221630</name>
</gene>
<dbReference type="GO" id="GO:0006508">
    <property type="term" value="P:proteolysis"/>
    <property type="evidence" value="ECO:0007669"/>
    <property type="project" value="InterPro"/>
</dbReference>
<organism evidence="5 6">
    <name type="scientific">Galerina marginata (strain CBS 339.88)</name>
    <dbReference type="NCBI Taxonomy" id="685588"/>
    <lineage>
        <taxon>Eukaryota</taxon>
        <taxon>Fungi</taxon>
        <taxon>Dikarya</taxon>
        <taxon>Basidiomycota</taxon>
        <taxon>Agaricomycotina</taxon>
        <taxon>Agaricomycetes</taxon>
        <taxon>Agaricomycetidae</taxon>
        <taxon>Agaricales</taxon>
        <taxon>Agaricineae</taxon>
        <taxon>Strophariaceae</taxon>
        <taxon>Galerina</taxon>
    </lineage>
</organism>
<keyword evidence="3" id="KW-0788">Thiol protease</keyword>
<evidence type="ECO:0000256" key="3">
    <source>
        <dbReference type="ARBA" id="ARBA00022807"/>
    </source>
</evidence>
<keyword evidence="6" id="KW-1185">Reference proteome</keyword>
<sequence length="665" mass="73668">MLKVQQLHTAGNVRLFALLIGIDNYVDENIPNLRGAVADSGAVESFLQDLVRVPPDHIQHLRNHEATSDAMKSAIKAFAVDERIHYGDPILIYYAGHGSEANAPESWPPQQRNKVQMILPHDFFFQGQDSARGQGLIDRTLSVLLGDVAKAKGDNITVILDCCHSGSGTRDAQLDSTTFSRGVDLPAYYQLYARIDEEIVSIDEESRGAAIAKNFAQTGLTSHVLLAACREDEKAKESKGRGVFTHALLDTLQRVGLDKITYKDLVLRLPDLALEQHPQCEGINQTRLIFNSVVSSQQKKFYPIDIGPNPTRYTIPAGEAHGISSGAEFTIHKSPGSEPLGKLYVHSNTAFTSLLRSRDEEPQILLSHPSFALKTREGDEPAVRVVVQPNFLEDLHLTNKEREQMDQELTGVMFAEKREGADLVLLLDQKFVGFEILEKTCVNYGLTHTNRRPRRSNEDVFIVLKAASHFYFHLRRSNKGGAIASRVELECTRVIDKLLDGLPVTVPDGEDLNTDGLITIFIDDDTMESVAYGFKITSRTPNPPLYVSVFYFDISNLSIAPYYQLPIARTVSPPLPPGGSITIGYGTSGTSAQEFSISPGQDVDVGFVKLFLSTEYIDYSAVEESFAFDENDGPARSTRPVEKSSLALWDSSITTILQKRKEIDR</sequence>
<dbReference type="GO" id="GO:0006915">
    <property type="term" value="P:apoptotic process"/>
    <property type="evidence" value="ECO:0007669"/>
    <property type="project" value="UniProtKB-KW"/>
</dbReference>
<dbReference type="InterPro" id="IPR011600">
    <property type="entry name" value="Pept_C14_caspase"/>
</dbReference>
<name>A0A067TF14_GALM3</name>
<accession>A0A067TF14</accession>
<dbReference type="InterPro" id="IPR050452">
    <property type="entry name" value="Metacaspase"/>
</dbReference>
<protein>
    <recommendedName>
        <fullName evidence="4">Peptidase C14 caspase domain-containing protein</fullName>
    </recommendedName>
</protein>
<feature type="domain" description="Peptidase C14 caspase" evidence="4">
    <location>
        <begin position="16"/>
        <end position="269"/>
    </location>
</feature>
<dbReference type="EMBL" id="KL142370">
    <property type="protein sequence ID" value="KDR81761.1"/>
    <property type="molecule type" value="Genomic_DNA"/>
</dbReference>
<dbReference type="Pfam" id="PF00656">
    <property type="entry name" value="Peptidase_C14"/>
    <property type="match status" value="1"/>
</dbReference>
<evidence type="ECO:0000256" key="1">
    <source>
        <dbReference type="ARBA" id="ARBA00009005"/>
    </source>
</evidence>
<dbReference type="GO" id="GO:0004197">
    <property type="term" value="F:cysteine-type endopeptidase activity"/>
    <property type="evidence" value="ECO:0007669"/>
    <property type="project" value="InterPro"/>
</dbReference>
<keyword evidence="2" id="KW-0053">Apoptosis</keyword>
<dbReference type="PANTHER" id="PTHR48104:SF30">
    <property type="entry name" value="METACASPASE-1"/>
    <property type="match status" value="1"/>
</dbReference>